<protein>
    <submittedName>
        <fullName evidence="2">Uncharacterized protein</fullName>
    </submittedName>
</protein>
<keyword evidence="3" id="KW-1185">Reference proteome</keyword>
<organism evidence="2 3">
    <name type="scientific">Stylophora pistillata</name>
    <name type="common">Smooth cauliflower coral</name>
    <dbReference type="NCBI Taxonomy" id="50429"/>
    <lineage>
        <taxon>Eukaryota</taxon>
        <taxon>Metazoa</taxon>
        <taxon>Cnidaria</taxon>
        <taxon>Anthozoa</taxon>
        <taxon>Hexacorallia</taxon>
        <taxon>Scleractinia</taxon>
        <taxon>Astrocoeniina</taxon>
        <taxon>Pocilloporidae</taxon>
        <taxon>Stylophora</taxon>
    </lineage>
</organism>
<dbReference type="Proteomes" id="UP000225706">
    <property type="component" value="Unassembled WGS sequence"/>
</dbReference>
<dbReference type="OrthoDB" id="5973445at2759"/>
<dbReference type="EMBL" id="LSMT01000567">
    <property type="protein sequence ID" value="PFX16188.1"/>
    <property type="molecule type" value="Genomic_DNA"/>
</dbReference>
<comment type="caution">
    <text evidence="2">The sequence shown here is derived from an EMBL/GenBank/DDBJ whole genome shotgun (WGS) entry which is preliminary data.</text>
</comment>
<evidence type="ECO:0000313" key="2">
    <source>
        <dbReference type="EMBL" id="PFX16188.1"/>
    </source>
</evidence>
<feature type="coiled-coil region" evidence="1">
    <location>
        <begin position="1779"/>
        <end position="1823"/>
    </location>
</feature>
<proteinExistence type="predicted"/>
<reference evidence="3" key="1">
    <citation type="journal article" date="2017" name="bioRxiv">
        <title>Comparative analysis of the genomes of Stylophora pistillata and Acropora digitifera provides evidence for extensive differences between species of corals.</title>
        <authorList>
            <person name="Voolstra C.R."/>
            <person name="Li Y."/>
            <person name="Liew Y.J."/>
            <person name="Baumgarten S."/>
            <person name="Zoccola D."/>
            <person name="Flot J.-F."/>
            <person name="Tambutte S."/>
            <person name="Allemand D."/>
            <person name="Aranda M."/>
        </authorList>
    </citation>
    <scope>NUCLEOTIDE SEQUENCE [LARGE SCALE GENOMIC DNA]</scope>
</reference>
<keyword evidence="1" id="KW-0175">Coiled coil</keyword>
<gene>
    <name evidence="2" type="ORF">AWC38_SpisGene19556</name>
</gene>
<accession>A0A2B4RIJ3</accession>
<name>A0A2B4RIJ3_STYPI</name>
<sequence length="2134" mass="244847">MSEDNDISSSVLSQTVQEKIKQIVKGNSSLSKKHTKELETVLASAALRLKDKIQRISFLELVQRLQGYHIIQILNVVVVRFKTFEEEPSAFLEKANRLVDICLSFCYTSNVSQRLSFEYYMKALKFCFPRDLKVCLSTEILKGLLTLVRISQEGKFAELGEAKEETNSKLQIHGTKYLFSKLIKIFESRRNDDSLVEIVDQTIRYASVDAKIKSVQQHVTGQVVFQSEHMVSTVLLSNWMKLLELPNVSSGFALSLAKIDDPRCAEHFGSVLIQFRSLTYQSIIFFWLDVLEGMLRNGIEVNIPNDRERLKIFFDYFIAFCRSPIVTATSLKLLAATSVKNDILREVFDQFFPIDGGDVLQKAEAFDLAFQVLSLFPNGELYKRVLRLWRETFSNTPSYPILACLLAFIVDEANSDLARRILDFLEWLPFPLLSLIFFWRELLVCFIKLFPNTFQRRPEVLVFIHKAARLATLFPARHRQDYIRSAQRPTLTSLEWLSQQNSAEEVKTGMIWLLVCSRDRPMGFNKEFDTDVIKKLSLCPSLPFSTKKRVCNEVTDLASFVNDSERKYLIDFIEELTSSQSPESMDEILLEFLDFIKRFVDKQRIKNCIPIHILTQLSSLSKMSLSGTRKMKVMQLFKKSGKGCLSGTCILNILKYHQCTLKERTNEYFDVLFPIVVETLDERQDLCKQLEYSTLGCEFPNTDVLKVWTFVAAALIIGGYHNDEIDLHYCRYILLHVWGFDFPYEILELLSHVRSTAVRLAHLTRSRAEDQRISKNNPAEEPHLEMYYTIVTTVLGAEVLSPSEKILLVKKLGEVALRNPETLPDKNIEGALYNLLPFPRRQSNLSSTGVMHFDFRCIVSLVNDSKVLNQLSRIPRLGTTNGSLCWVLSTKMSESFSGRHLMNIFKVICSQQDLDQAFFQHLLPFIDVVLRESKSLEDVLEYVEQSLEVLRGIPSATIPLTMLNLHHLIENHVPKDERNQFLVEVGKRWKLTLDNVVLCFMDVSRVLWKAYNTASTPANRYQLIDRAESILRGNSSLEELAKNHPLLGFETQAERMIRRIARCELEWLVFHSSVSDEEAILAFQLSCRSLRMLSRRLRCFTFSDVRIEDGFFKFVSKENEITSDFHAKGIGTTLNITVTTQGNVHPAAEQKHPVPPVLIAIKIICHLKRLLGQKRDPSESAIALWKLVFDQPSSHCWEEGCASRSSFIDDYVDLILSILSEASSLEMVMHWTRMNQHHAIQCSEVILKACKWTGNGDDIDEAALFELQTLVSTTLEIRRKQTPATASVPLLGFVMSASCFRLLELQLKELSVILERRLPFEVTKSVLNLYEKNVQAAVAVWEIVSMWSCKQQSIELVKSMKSFCEGEEITPLSPAQCDFVWQLLKSFDHICMNSCQDLVTKLKELIVLYDPEDCYGFNRLPKWRQAMISDGFPARVINDWCVTFLMTPLEDLTSRDVDAIVDLNSRSLQLVASASQVIARIIFPKEGFEVKKGEGIKQGKMKERIRLARLLGEFINILRRRKPDENSKDAVVREIVLDACNELCRSHEDSSTTRNDLYKIHGLKLKSLFTEIFGKRRRGEDGKEIIQDSALTPPTCDEDPKVVKCIARQTSYLHENLPFVLSQKDVYEPMIVLLRRWLSAIVMKPVLASHTLDIVKTLFSEPPSDANSSFLDGLHRKIQARILSLEENQSLMAQFQAAGYNQEGADKLDLWSSPAVELPCYLTKRESPNKKLHTKKLTEVLQRLWNEWKDILFMCDVSFINVGGEEVCTKDLFGFKDSLKEMEEQVAAVKEKVKHVHLEHFRSEDLERRAERLIRLEQQYRKRIGKRYKTSINRTPEASEERKKFVAVWENRFLEQVKLCSEKIPGCYAPNGFHSEKPVICALSVDNKILTVFKEENGRRDELENVEVKLFEAGMYVYGLYTNGHDYVTDELWAAFYKMLLEKRLVPRIVLSNESPGFDWIKMKKYVEPFGVTEMNVCHNYEEESCIRSYNECGKGNSHHLVRNGIGDKTARKANHKIKGDSNIVENQEKKAKQMVGEAIKQLKHELKLLHGANEPIKRALAGRLAVSVRETVNCIADGAQPTLEMAEQHIDMNKLAFRRPEVDRSDEGRQQYASAVLRACEHAQLTFTSSARQ</sequence>
<evidence type="ECO:0000313" key="3">
    <source>
        <dbReference type="Proteomes" id="UP000225706"/>
    </source>
</evidence>
<evidence type="ECO:0000256" key="1">
    <source>
        <dbReference type="SAM" id="Coils"/>
    </source>
</evidence>